<accession>A0ABR1R109</accession>
<proteinExistence type="predicted"/>
<protein>
    <submittedName>
        <fullName evidence="1">Uncharacterized protein</fullName>
    </submittedName>
</protein>
<sequence length="144" mass="15591">MASNAPIPVLLCGKIPGHIQATTEIMKPEFEIVEVCSSLDAARTALAERLSPWSVSPAEKRPRVVLMGGGFTQDDFSSVYEGVEGAKSVPWVRPAIMKPGAEDRAAIAQGPPSAEDVAGRLRKLLERHLGDLREGRGEGEVWWM</sequence>
<name>A0ABR1R109_9PEZI</name>
<gene>
    <name evidence="1" type="ORF">PG991_016218</name>
</gene>
<comment type="caution">
    <text evidence="1">The sequence shown here is derived from an EMBL/GenBank/DDBJ whole genome shotgun (WGS) entry which is preliminary data.</text>
</comment>
<dbReference type="EMBL" id="JAQQWI010000024">
    <property type="protein sequence ID" value="KAK7994630.1"/>
    <property type="molecule type" value="Genomic_DNA"/>
</dbReference>
<reference evidence="1 2" key="1">
    <citation type="submission" date="2023-01" db="EMBL/GenBank/DDBJ databases">
        <title>Analysis of 21 Apiospora genomes using comparative genomics revels a genus with tremendous synthesis potential of carbohydrate active enzymes and secondary metabolites.</title>
        <authorList>
            <person name="Sorensen T."/>
        </authorList>
    </citation>
    <scope>NUCLEOTIDE SEQUENCE [LARGE SCALE GENOMIC DNA]</scope>
    <source>
        <strain evidence="1 2">CBS 20057</strain>
    </source>
</reference>
<organism evidence="1 2">
    <name type="scientific">Apiospora marii</name>
    <dbReference type="NCBI Taxonomy" id="335849"/>
    <lineage>
        <taxon>Eukaryota</taxon>
        <taxon>Fungi</taxon>
        <taxon>Dikarya</taxon>
        <taxon>Ascomycota</taxon>
        <taxon>Pezizomycotina</taxon>
        <taxon>Sordariomycetes</taxon>
        <taxon>Xylariomycetidae</taxon>
        <taxon>Amphisphaeriales</taxon>
        <taxon>Apiosporaceae</taxon>
        <taxon>Apiospora</taxon>
    </lineage>
</organism>
<evidence type="ECO:0000313" key="1">
    <source>
        <dbReference type="EMBL" id="KAK7994630.1"/>
    </source>
</evidence>
<keyword evidence="2" id="KW-1185">Reference proteome</keyword>
<dbReference type="Proteomes" id="UP001396898">
    <property type="component" value="Unassembled WGS sequence"/>
</dbReference>
<evidence type="ECO:0000313" key="2">
    <source>
        <dbReference type="Proteomes" id="UP001396898"/>
    </source>
</evidence>